<dbReference type="Proteomes" id="UP000664771">
    <property type="component" value="Unassembled WGS sequence"/>
</dbReference>
<keyword evidence="2" id="KW-1185">Reference proteome</keyword>
<sequence>MIADLNRPRFRNACADNATLNSGADMFDLYRLTTDPADEGVERLAQWD</sequence>
<dbReference type="EMBL" id="JAFVMF010000031">
    <property type="protein sequence ID" value="MBO1361827.1"/>
    <property type="molecule type" value="Genomic_DNA"/>
</dbReference>
<organism evidence="1 2">
    <name type="scientific">Acetobacter sacchari</name>
    <dbReference type="NCBI Taxonomy" id="2661687"/>
    <lineage>
        <taxon>Bacteria</taxon>
        <taxon>Pseudomonadati</taxon>
        <taxon>Pseudomonadota</taxon>
        <taxon>Alphaproteobacteria</taxon>
        <taxon>Acetobacterales</taxon>
        <taxon>Acetobacteraceae</taxon>
        <taxon>Acetobacter</taxon>
    </lineage>
</organism>
<gene>
    <name evidence="1" type="ORF">J2D73_18755</name>
</gene>
<accession>A0ABS3M125</accession>
<proteinExistence type="predicted"/>
<dbReference type="RefSeq" id="WP_207883834.1">
    <property type="nucleotide sequence ID" value="NZ_JAFVMF010000031.1"/>
</dbReference>
<reference evidence="1 2" key="1">
    <citation type="submission" date="2021-03" db="EMBL/GenBank/DDBJ databases">
        <title>The complete genome sequence of Acetobacter sacchari TBRC 11175.</title>
        <authorList>
            <person name="Charoenyingcharoen P."/>
            <person name="Yukphan P."/>
        </authorList>
    </citation>
    <scope>NUCLEOTIDE SEQUENCE [LARGE SCALE GENOMIC DNA]</scope>
    <source>
        <strain evidence="1 2">TBRC 11175</strain>
    </source>
</reference>
<evidence type="ECO:0000313" key="1">
    <source>
        <dbReference type="EMBL" id="MBO1361827.1"/>
    </source>
</evidence>
<comment type="caution">
    <text evidence="1">The sequence shown here is derived from an EMBL/GenBank/DDBJ whole genome shotgun (WGS) entry which is preliminary data.</text>
</comment>
<evidence type="ECO:0000313" key="2">
    <source>
        <dbReference type="Proteomes" id="UP000664771"/>
    </source>
</evidence>
<name>A0ABS3M125_9PROT</name>
<protein>
    <submittedName>
        <fullName evidence="1">Uncharacterized protein</fullName>
    </submittedName>
</protein>